<dbReference type="OrthoDB" id="4961446at2759"/>
<proteinExistence type="predicted"/>
<comment type="subcellular location">
    <subcellularLocation>
        <location evidence="1">Nucleus</location>
    </subcellularLocation>
</comment>
<dbReference type="PANTHER" id="PTHR46481:SF10">
    <property type="entry name" value="ZINC FINGER BED DOMAIN-CONTAINING PROTEIN 39"/>
    <property type="match status" value="1"/>
</dbReference>
<feature type="domain" description="HAT C-terminal dimerisation" evidence="7">
    <location>
        <begin position="670"/>
        <end position="749"/>
    </location>
</feature>
<evidence type="ECO:0000259" key="7">
    <source>
        <dbReference type="Pfam" id="PF05699"/>
    </source>
</evidence>
<evidence type="ECO:0000313" key="9">
    <source>
        <dbReference type="Proteomes" id="UP000639643"/>
    </source>
</evidence>
<sequence length="781" mass="88822">MAVAFFSKSALPPIAVQLAQTSPDLVVNINGAGELPVAKWRSRRFVEDALIASKGSRGRTSWINNEGFFVRELGPGDQLGKVFWVCRQCGSKGTLDRLYDGRATSSSSDHLKIKHKIHHSSGDDETQASTASESPRPPKKRQRRMVGVTEKQRAEELALGYVISSDNPFDAFSNPFLRDLLNRFNTDLLSSLALSRSSMRRLLETVVREELAASLTQINLAFDLWTSPSGLAILGVSGHFISSQGQPQQRLLAFTQQRGRHSGEAIGLTLAAVVRDWDISTRLGVLVSDNASSNDLSGQAFFTHINPRLTEKDIIHRSIRCYGHILNLVGRAFLYGEDSESFEQESQVYEAHGDITNELRLWRKQGPVGKLHNIFKWVRASPQRSEYFRASISRSVDEGDTYLLREETTFELQLILNNDTRWNSTYLMIERALKKQSQIQSFLSMNQLEADPQKRLPEEDILTFEDWRLLVELQDILQPLYKQTIRTQGWAKDGSHGALWEILGGVEYLLERMEMWKTLFDNEAAAEGLRRRGRRRDPIGADTSHHLHDLSEESRRYFRLSVTNDWTKLNNYYTKLGESPLYAAAIILHPKYGLEWLEHRWSDDGQEIWIREAREGVRQFWKTWYQVKKDPEPNSEAVVWQPGETQVREPSEFDDWMGASCGREPRIELEIDRYLDLKPSQVQNPIEWWLANREEFPTVSQFALDILAIPAMAADCERAFSLAKLTLTSQRQAMAPLTLEHLQCLKNWLRHGAVTLGGGVLQACMVPTSSADHPTSLGSNT</sequence>
<keyword evidence="5" id="KW-0539">Nucleus</keyword>
<evidence type="ECO:0000256" key="2">
    <source>
        <dbReference type="ARBA" id="ARBA00022723"/>
    </source>
</evidence>
<reference evidence="8" key="1">
    <citation type="journal article" date="2020" name="Phytopathology">
        <title>Genome Sequence Resources of Colletotrichum truncatum, C. plurivorum, C. musicola, and C. sojae: Four Species Pathogenic to Soybean (Glycine max).</title>
        <authorList>
            <person name="Rogerio F."/>
            <person name="Boufleur T.R."/>
            <person name="Ciampi-Guillardi M."/>
            <person name="Sukno S.A."/>
            <person name="Thon M.R."/>
            <person name="Massola Junior N.S."/>
            <person name="Baroncelli R."/>
        </authorList>
    </citation>
    <scope>NUCLEOTIDE SEQUENCE</scope>
    <source>
        <strain evidence="8">LFN0074</strain>
    </source>
</reference>
<evidence type="ECO:0000256" key="3">
    <source>
        <dbReference type="ARBA" id="ARBA00022771"/>
    </source>
</evidence>
<evidence type="ECO:0000256" key="6">
    <source>
        <dbReference type="SAM" id="MobiDB-lite"/>
    </source>
</evidence>
<dbReference type="InterPro" id="IPR012337">
    <property type="entry name" value="RNaseH-like_sf"/>
</dbReference>
<dbReference type="InterPro" id="IPR008906">
    <property type="entry name" value="HATC_C_dom"/>
</dbReference>
<name>A0A8H6MIZ1_9PEZI</name>
<comment type="caution">
    <text evidence="8">The sequence shown here is derived from an EMBL/GenBank/DDBJ whole genome shotgun (WGS) entry which is preliminary data.</text>
</comment>
<keyword evidence="9" id="KW-1185">Reference proteome</keyword>
<dbReference type="SUPFAM" id="SSF53098">
    <property type="entry name" value="Ribonuclease H-like"/>
    <property type="match status" value="1"/>
</dbReference>
<evidence type="ECO:0000256" key="5">
    <source>
        <dbReference type="ARBA" id="ARBA00023242"/>
    </source>
</evidence>
<organism evidence="8 9">
    <name type="scientific">Colletotrichum musicola</name>
    <dbReference type="NCBI Taxonomy" id="2175873"/>
    <lineage>
        <taxon>Eukaryota</taxon>
        <taxon>Fungi</taxon>
        <taxon>Dikarya</taxon>
        <taxon>Ascomycota</taxon>
        <taxon>Pezizomycotina</taxon>
        <taxon>Sordariomycetes</taxon>
        <taxon>Hypocreomycetidae</taxon>
        <taxon>Glomerellales</taxon>
        <taxon>Glomerellaceae</taxon>
        <taxon>Colletotrichum</taxon>
        <taxon>Colletotrichum orchidearum species complex</taxon>
    </lineage>
</organism>
<dbReference type="EMBL" id="WIGM01001717">
    <property type="protein sequence ID" value="KAF6790677.1"/>
    <property type="molecule type" value="Genomic_DNA"/>
</dbReference>
<dbReference type="GO" id="GO:0008270">
    <property type="term" value="F:zinc ion binding"/>
    <property type="evidence" value="ECO:0007669"/>
    <property type="project" value="UniProtKB-KW"/>
</dbReference>
<dbReference type="GO" id="GO:0005634">
    <property type="term" value="C:nucleus"/>
    <property type="evidence" value="ECO:0007669"/>
    <property type="project" value="UniProtKB-SubCell"/>
</dbReference>
<dbReference type="GO" id="GO:0046983">
    <property type="term" value="F:protein dimerization activity"/>
    <property type="evidence" value="ECO:0007669"/>
    <property type="project" value="InterPro"/>
</dbReference>
<dbReference type="Proteomes" id="UP000639643">
    <property type="component" value="Unassembled WGS sequence"/>
</dbReference>
<evidence type="ECO:0000256" key="1">
    <source>
        <dbReference type="ARBA" id="ARBA00004123"/>
    </source>
</evidence>
<dbReference type="AlphaFoldDB" id="A0A8H6MIZ1"/>
<keyword evidence="3" id="KW-0863">Zinc-finger</keyword>
<accession>A0A8H6MIZ1</accession>
<evidence type="ECO:0000256" key="4">
    <source>
        <dbReference type="ARBA" id="ARBA00022833"/>
    </source>
</evidence>
<dbReference type="Pfam" id="PF05699">
    <property type="entry name" value="Dimer_Tnp_hAT"/>
    <property type="match status" value="1"/>
</dbReference>
<evidence type="ECO:0000313" key="8">
    <source>
        <dbReference type="EMBL" id="KAF6790677.1"/>
    </source>
</evidence>
<keyword evidence="2" id="KW-0479">Metal-binding</keyword>
<gene>
    <name evidence="8" type="ORF">CMUS01_16262</name>
</gene>
<feature type="region of interest" description="Disordered" evidence="6">
    <location>
        <begin position="103"/>
        <end position="149"/>
    </location>
</feature>
<dbReference type="InterPro" id="IPR052035">
    <property type="entry name" value="ZnF_BED_domain_contain"/>
</dbReference>
<dbReference type="PANTHER" id="PTHR46481">
    <property type="entry name" value="ZINC FINGER BED DOMAIN-CONTAINING PROTEIN 4"/>
    <property type="match status" value="1"/>
</dbReference>
<keyword evidence="4" id="KW-0862">Zinc</keyword>
<protein>
    <submittedName>
        <fullName evidence="8">Transposase-like protein</fullName>
    </submittedName>
</protein>